<proteinExistence type="predicted"/>
<dbReference type="InterPro" id="IPR036249">
    <property type="entry name" value="Thioredoxin-like_sf"/>
</dbReference>
<keyword evidence="2" id="KW-1185">Reference proteome</keyword>
<dbReference type="Proteomes" id="UP001596505">
    <property type="component" value="Unassembled WGS sequence"/>
</dbReference>
<evidence type="ECO:0000313" key="2">
    <source>
        <dbReference type="Proteomes" id="UP001596505"/>
    </source>
</evidence>
<dbReference type="InterPro" id="IPR038218">
    <property type="entry name" value="YuzD-like_sp"/>
</dbReference>
<name>A0ABW2PYQ6_9BACL</name>
<dbReference type="SUPFAM" id="SSF52833">
    <property type="entry name" value="Thioredoxin-like"/>
    <property type="match status" value="1"/>
</dbReference>
<dbReference type="EMBL" id="JBHTCO010000020">
    <property type="protein sequence ID" value="MFC7394299.1"/>
    <property type="molecule type" value="Genomic_DNA"/>
</dbReference>
<gene>
    <name evidence="1" type="ORF">ACFQRG_15185</name>
</gene>
<organism evidence="1 2">
    <name type="scientific">Scopulibacillus cellulosilyticus</name>
    <dbReference type="NCBI Taxonomy" id="2665665"/>
    <lineage>
        <taxon>Bacteria</taxon>
        <taxon>Bacillati</taxon>
        <taxon>Bacillota</taxon>
        <taxon>Bacilli</taxon>
        <taxon>Bacillales</taxon>
        <taxon>Sporolactobacillaceae</taxon>
        <taxon>Scopulibacillus</taxon>
    </lineage>
</organism>
<dbReference type="Gene3D" id="3.40.30.30">
    <property type="entry name" value="Hypothetical protein sa0798"/>
    <property type="match status" value="1"/>
</dbReference>
<dbReference type="Pfam" id="PF07315">
    <property type="entry name" value="DUF1462"/>
    <property type="match status" value="1"/>
</dbReference>
<comment type="caution">
    <text evidence="1">The sequence shown here is derived from an EMBL/GenBank/DDBJ whole genome shotgun (WGS) entry which is preliminary data.</text>
</comment>
<accession>A0ABW2PYQ6</accession>
<protein>
    <submittedName>
        <fullName evidence="1">YuzD family protein</fullName>
    </submittedName>
</protein>
<evidence type="ECO:0000313" key="1">
    <source>
        <dbReference type="EMBL" id="MFC7394299.1"/>
    </source>
</evidence>
<dbReference type="InterPro" id="IPR009190">
    <property type="entry name" value="DUF1462"/>
</dbReference>
<reference evidence="2" key="1">
    <citation type="journal article" date="2019" name="Int. J. Syst. Evol. Microbiol.">
        <title>The Global Catalogue of Microorganisms (GCM) 10K type strain sequencing project: providing services to taxonomists for standard genome sequencing and annotation.</title>
        <authorList>
            <consortium name="The Broad Institute Genomics Platform"/>
            <consortium name="The Broad Institute Genome Sequencing Center for Infectious Disease"/>
            <person name="Wu L."/>
            <person name="Ma J."/>
        </authorList>
    </citation>
    <scope>NUCLEOTIDE SEQUENCE [LARGE SCALE GENOMIC DNA]</scope>
    <source>
        <strain evidence="2">CGMCC 1.16305</strain>
    </source>
</reference>
<dbReference type="PIRSF" id="PIRSF010603">
    <property type="entry name" value="UCP010603"/>
    <property type="match status" value="1"/>
</dbReference>
<sequence length="106" mass="12244">MAKSMNMTIYGANQPCPSCIHSPSSKETMEWIQASIKRKFPHDDINVRYIDIYHPETEEDQKFAEKIINDEYFYPLVVSNGKVIGEGDPKIKKIFEEIENNGFQSV</sequence>